<accession>A0A4R5Y3F4</accession>
<dbReference type="OrthoDB" id="345021at2"/>
<dbReference type="InterPro" id="IPR050131">
    <property type="entry name" value="Peptidase_S8_subtilisin-like"/>
</dbReference>
<dbReference type="GO" id="GO:0005615">
    <property type="term" value="C:extracellular space"/>
    <property type="evidence" value="ECO:0007669"/>
    <property type="project" value="TreeGrafter"/>
</dbReference>
<feature type="active site" description="Charge relay system" evidence="6">
    <location>
        <position position="139"/>
    </location>
</feature>
<evidence type="ECO:0000256" key="3">
    <source>
        <dbReference type="ARBA" id="ARBA00022729"/>
    </source>
</evidence>
<dbReference type="GO" id="GO:0004252">
    <property type="term" value="F:serine-type endopeptidase activity"/>
    <property type="evidence" value="ECO:0007669"/>
    <property type="project" value="UniProtKB-UniRule"/>
</dbReference>
<reference evidence="11 12" key="1">
    <citation type="submission" date="2019-03" db="EMBL/GenBank/DDBJ databases">
        <title>Genome Sequencing and Assembly of Various Microbes Isolated from Partially Reclaimed Soil and Acid Mine Drainage (AMD) Site.</title>
        <authorList>
            <person name="Steinbock B."/>
            <person name="Bechtold R."/>
            <person name="Sevigny J.L."/>
            <person name="Thomas D."/>
            <person name="Cuthill L.R."/>
            <person name="Aveiro Johannsen E.J."/>
            <person name="Thomas K."/>
            <person name="Ghosh A."/>
        </authorList>
    </citation>
    <scope>NUCLEOTIDE SEQUENCE [LARGE SCALE GENOMIC DNA]</scope>
    <source>
        <strain evidence="11 12">S-A1</strain>
    </source>
</reference>
<dbReference type="Pfam" id="PF00082">
    <property type="entry name" value="Peptidase_S8"/>
    <property type="match status" value="1"/>
</dbReference>
<comment type="caution">
    <text evidence="11">The sequence shown here is derived from an EMBL/GenBank/DDBJ whole genome shotgun (WGS) entry which is preliminary data.</text>
</comment>
<dbReference type="PRINTS" id="PR00723">
    <property type="entry name" value="SUBTILISIN"/>
</dbReference>
<evidence type="ECO:0000256" key="1">
    <source>
        <dbReference type="ARBA" id="ARBA00011073"/>
    </source>
</evidence>
<dbReference type="InterPro" id="IPR023828">
    <property type="entry name" value="Peptidase_S8_Ser-AS"/>
</dbReference>
<feature type="signal peptide" evidence="8">
    <location>
        <begin position="1"/>
        <end position="23"/>
    </location>
</feature>
<dbReference type="FunFam" id="3.40.50.200:FF:000014">
    <property type="entry name" value="Proteinase K"/>
    <property type="match status" value="1"/>
</dbReference>
<dbReference type="EMBL" id="SMZQ01000003">
    <property type="protein sequence ID" value="TDL38953.1"/>
    <property type="molecule type" value="Genomic_DNA"/>
</dbReference>
<keyword evidence="5 6" id="KW-0720">Serine protease</keyword>
<feature type="domain" description="Peptidase S8/S53" evidence="9">
    <location>
        <begin position="130"/>
        <end position="362"/>
    </location>
</feature>
<dbReference type="Gene3D" id="3.30.70.80">
    <property type="entry name" value="Peptidase S8 propeptide/proteinase inhibitor I9"/>
    <property type="match status" value="1"/>
</dbReference>
<dbReference type="PROSITE" id="PS51892">
    <property type="entry name" value="SUBTILASE"/>
    <property type="match status" value="1"/>
</dbReference>
<feature type="chain" id="PRO_5020249674" evidence="8">
    <location>
        <begin position="24"/>
        <end position="603"/>
    </location>
</feature>
<evidence type="ECO:0000256" key="4">
    <source>
        <dbReference type="ARBA" id="ARBA00022801"/>
    </source>
</evidence>
<dbReference type="Pfam" id="PF13205">
    <property type="entry name" value="Big_5"/>
    <property type="match status" value="2"/>
</dbReference>
<evidence type="ECO:0000256" key="7">
    <source>
        <dbReference type="RuleBase" id="RU003355"/>
    </source>
</evidence>
<dbReference type="InterPro" id="IPR037045">
    <property type="entry name" value="S8pro/Inhibitor_I9_sf"/>
</dbReference>
<dbReference type="Gene3D" id="2.60.40.1220">
    <property type="match status" value="2"/>
</dbReference>
<evidence type="ECO:0000259" key="9">
    <source>
        <dbReference type="Pfam" id="PF00082"/>
    </source>
</evidence>
<evidence type="ECO:0000313" key="12">
    <source>
        <dbReference type="Proteomes" id="UP000294621"/>
    </source>
</evidence>
<keyword evidence="3 8" id="KW-0732">Signal</keyword>
<dbReference type="PANTHER" id="PTHR43806:SF11">
    <property type="entry name" value="CEREVISIN-RELATED"/>
    <property type="match status" value="1"/>
</dbReference>
<dbReference type="RefSeq" id="WP_133348135.1">
    <property type="nucleotide sequence ID" value="NZ_SMZQ01000003.1"/>
</dbReference>
<keyword evidence="4 6" id="KW-0378">Hydrolase</keyword>
<evidence type="ECO:0000256" key="2">
    <source>
        <dbReference type="ARBA" id="ARBA00022670"/>
    </source>
</evidence>
<feature type="active site" description="Charge relay system" evidence="6">
    <location>
        <position position="172"/>
    </location>
</feature>
<evidence type="ECO:0000259" key="10">
    <source>
        <dbReference type="Pfam" id="PF13205"/>
    </source>
</evidence>
<evidence type="ECO:0000256" key="8">
    <source>
        <dbReference type="SAM" id="SignalP"/>
    </source>
</evidence>
<dbReference type="PROSITE" id="PS00136">
    <property type="entry name" value="SUBTILASE_ASP"/>
    <property type="match status" value="1"/>
</dbReference>
<keyword evidence="2 6" id="KW-0645">Protease</keyword>
<dbReference type="InterPro" id="IPR036852">
    <property type="entry name" value="Peptidase_S8/S53_dom_sf"/>
</dbReference>
<feature type="active site" description="Charge relay system" evidence="6">
    <location>
        <position position="326"/>
    </location>
</feature>
<gene>
    <name evidence="11" type="ORF">E2R57_08500</name>
</gene>
<dbReference type="SUPFAM" id="SSF52743">
    <property type="entry name" value="Subtilisin-like"/>
    <property type="match status" value="1"/>
</dbReference>
<protein>
    <submittedName>
        <fullName evidence="11">Serine protease</fullName>
    </submittedName>
</protein>
<dbReference type="CDD" id="cd04077">
    <property type="entry name" value="Peptidases_S8_PCSK9_ProteinaseK_like"/>
    <property type="match status" value="1"/>
</dbReference>
<dbReference type="InterPro" id="IPR014755">
    <property type="entry name" value="Cu-Rt/internalin_Ig-like"/>
</dbReference>
<dbReference type="InterPro" id="IPR032812">
    <property type="entry name" value="SbsA_Ig"/>
</dbReference>
<feature type="domain" description="SbsA Ig-like" evidence="10">
    <location>
        <begin position="497"/>
        <end position="600"/>
    </location>
</feature>
<organism evidence="11 12">
    <name type="scientific">Arthrobacter nitrophenolicus</name>
    <dbReference type="NCBI Taxonomy" id="683150"/>
    <lineage>
        <taxon>Bacteria</taxon>
        <taxon>Bacillati</taxon>
        <taxon>Actinomycetota</taxon>
        <taxon>Actinomycetes</taxon>
        <taxon>Micrococcales</taxon>
        <taxon>Micrococcaceae</taxon>
        <taxon>Arthrobacter</taxon>
    </lineage>
</organism>
<proteinExistence type="inferred from homology"/>
<dbReference type="GO" id="GO:0006508">
    <property type="term" value="P:proteolysis"/>
    <property type="evidence" value="ECO:0007669"/>
    <property type="project" value="UniProtKB-KW"/>
</dbReference>
<evidence type="ECO:0000256" key="5">
    <source>
        <dbReference type="ARBA" id="ARBA00022825"/>
    </source>
</evidence>
<dbReference type="Proteomes" id="UP000294621">
    <property type="component" value="Unassembled WGS sequence"/>
</dbReference>
<feature type="domain" description="SbsA Ig-like" evidence="10">
    <location>
        <begin position="392"/>
        <end position="494"/>
    </location>
</feature>
<evidence type="ECO:0000313" key="11">
    <source>
        <dbReference type="EMBL" id="TDL38953.1"/>
    </source>
</evidence>
<dbReference type="Gene3D" id="3.40.50.200">
    <property type="entry name" value="Peptidase S8/S53 domain"/>
    <property type="match status" value="1"/>
</dbReference>
<name>A0A4R5Y3F4_9MICC</name>
<sequence>MLPAAAALVSAVALTATSVPAAAAPKEDAGTAGRYIVQFAANADVEAEAANLRGQGLGVGRTFKNALRGAVITANPAQAEALGRSGRVLSVEADAPVSISGTQQPSPWGLDRVDQRSLPLSGSYSWNAAGAGVTAYVVDTGVLASHADFGGRVAAGWTAVADGLGSGDCNGHGTHVAGTVAGSTYGVAKAATVVPVRVLDCKGSGYNSDVVAGLDWIAAHHPAGVPAVANLSLGGAASTAVDTAIQAVMNDGVSAVVAAGNSAVDACGSSPARVPAAVTVAASDSADRQASFSNYGSCVDLYAPGVGITSTYYTSATATASMSGTSMAAPHAAGAAAVLLSQNPALTPAQVAGSLVSNATAGVISGATGGTPNRLLYAGAVAAAPAPAPAPAPTVTAVAPGANATSVGTGTNVTATFSTAVQGVSAATFVLKNPAGSSVPATVTYNATTRTAILDPSASLAADTVYTASLVGGSAAIRDAAGTPLASSSWTFLTGPAPVVTGTIPTSNKLLVRRGNNISVSFSEAVQGVNGTTFTVKNSATGAVVPATVFRNGTTNQWILDPQQALAAKTKYTVTVTGGGTAVRDLAGNQLATRTWQFTTGSF</sequence>
<dbReference type="PANTHER" id="PTHR43806">
    <property type="entry name" value="PEPTIDASE S8"/>
    <property type="match status" value="1"/>
</dbReference>
<dbReference type="InterPro" id="IPR034193">
    <property type="entry name" value="PCSK9_ProteinaseK-like"/>
</dbReference>
<dbReference type="InterPro" id="IPR015500">
    <property type="entry name" value="Peptidase_S8_subtilisin-rel"/>
</dbReference>
<dbReference type="InterPro" id="IPR000209">
    <property type="entry name" value="Peptidase_S8/S53_dom"/>
</dbReference>
<dbReference type="AlphaFoldDB" id="A0A4R5Y3F4"/>
<dbReference type="STRING" id="683150.G205_16102"/>
<dbReference type="PROSITE" id="PS00138">
    <property type="entry name" value="SUBTILASE_SER"/>
    <property type="match status" value="1"/>
</dbReference>
<comment type="similarity">
    <text evidence="1 6 7">Belongs to the peptidase S8 family.</text>
</comment>
<dbReference type="PROSITE" id="PS00137">
    <property type="entry name" value="SUBTILASE_HIS"/>
    <property type="match status" value="1"/>
</dbReference>
<dbReference type="InterPro" id="IPR022398">
    <property type="entry name" value="Peptidase_S8_His-AS"/>
</dbReference>
<evidence type="ECO:0000256" key="6">
    <source>
        <dbReference type="PROSITE-ProRule" id="PRU01240"/>
    </source>
</evidence>
<dbReference type="InterPro" id="IPR023827">
    <property type="entry name" value="Peptidase_S8_Asp-AS"/>
</dbReference>
<dbReference type="SUPFAM" id="SSF54897">
    <property type="entry name" value="Protease propeptides/inhibitors"/>
    <property type="match status" value="1"/>
</dbReference>